<sequence>MVRAFKLFPDFVLILTLLIRQNQCAHIDYDRMIYAIEGLADYYSAIKQEIIIDSTLSFHFTKGYLRTILEDASRNESLLSHNQLDRVTKLYDRFRGLIEDTAPTISQKHYQYKFLIPLYVRNFKVPRKLRKLNHTYVQQSQEHSVSRHYSNQCLWEIVGSWPYYRRPCNLSDICVKFISQLHSNNYIITHQVLALSFGRQFHCQHQIAPLSSAFGSVGNLEAILCSRVHKEMYSSLYKGLTNLKLQDLFTEQVDVCGSLEFFEDFINETYVDMVLEWQTTQGCYMQYNGTYTSIFPNESNGTKLAPYYSRSKRSDSTGTDGCHQHISSTATVLIVAHLRWLTLKGEHSQASGASGKLVPNYILAVVLIIIMASGVGSVIFLYIKRTIKRRHYHLVKQQE</sequence>
<gene>
    <name evidence="3" type="ORF">TRIADDRAFT_62296</name>
</gene>
<keyword evidence="1" id="KW-1133">Transmembrane helix</keyword>
<dbReference type="Pfam" id="PF15882">
    <property type="entry name" value="DUF4735"/>
    <property type="match status" value="1"/>
</dbReference>
<dbReference type="PhylomeDB" id="B3SDE0"/>
<dbReference type="PANTHER" id="PTHR33539:SF1">
    <property type="entry name" value="UPF0764 PROTEIN C16ORF89"/>
    <property type="match status" value="1"/>
</dbReference>
<evidence type="ECO:0000256" key="1">
    <source>
        <dbReference type="SAM" id="Phobius"/>
    </source>
</evidence>
<evidence type="ECO:0000313" key="3">
    <source>
        <dbReference type="EMBL" id="EDV19256.1"/>
    </source>
</evidence>
<keyword evidence="4" id="KW-1185">Reference proteome</keyword>
<dbReference type="InParanoid" id="B3SDE0"/>
<evidence type="ECO:0000256" key="2">
    <source>
        <dbReference type="SAM" id="SignalP"/>
    </source>
</evidence>
<dbReference type="HOGENOM" id="CLU_052097_0_0_1"/>
<dbReference type="Proteomes" id="UP000009022">
    <property type="component" value="Unassembled WGS sequence"/>
</dbReference>
<organism evidence="3 4">
    <name type="scientific">Trichoplax adhaerens</name>
    <name type="common">Trichoplax reptans</name>
    <dbReference type="NCBI Taxonomy" id="10228"/>
    <lineage>
        <taxon>Eukaryota</taxon>
        <taxon>Metazoa</taxon>
        <taxon>Placozoa</taxon>
        <taxon>Uniplacotomia</taxon>
        <taxon>Trichoplacea</taxon>
        <taxon>Trichoplacidae</taxon>
        <taxon>Trichoplax</taxon>
    </lineage>
</organism>
<keyword evidence="2" id="KW-0732">Signal</keyword>
<dbReference type="OrthoDB" id="5949187at2759"/>
<dbReference type="PANTHER" id="PTHR33539">
    <property type="entry name" value="UPF0764 PROTEIN C16ORF89"/>
    <property type="match status" value="1"/>
</dbReference>
<keyword evidence="1" id="KW-0812">Transmembrane</keyword>
<feature type="transmembrane region" description="Helical" evidence="1">
    <location>
        <begin position="361"/>
        <end position="383"/>
    </location>
</feature>
<dbReference type="EMBL" id="DS985278">
    <property type="protein sequence ID" value="EDV19256.1"/>
    <property type="molecule type" value="Genomic_DNA"/>
</dbReference>
<dbReference type="InterPro" id="IPR031751">
    <property type="entry name" value="DUF4735"/>
</dbReference>
<dbReference type="RefSeq" id="XP_002118253.1">
    <property type="nucleotide sequence ID" value="XM_002118217.1"/>
</dbReference>
<reference evidence="3 4" key="1">
    <citation type="journal article" date="2008" name="Nature">
        <title>The Trichoplax genome and the nature of placozoans.</title>
        <authorList>
            <person name="Srivastava M."/>
            <person name="Begovic E."/>
            <person name="Chapman J."/>
            <person name="Putnam N.H."/>
            <person name="Hellsten U."/>
            <person name="Kawashima T."/>
            <person name="Kuo A."/>
            <person name="Mitros T."/>
            <person name="Salamov A."/>
            <person name="Carpenter M.L."/>
            <person name="Signorovitch A.Y."/>
            <person name="Moreno M.A."/>
            <person name="Kamm K."/>
            <person name="Grimwood J."/>
            <person name="Schmutz J."/>
            <person name="Shapiro H."/>
            <person name="Grigoriev I.V."/>
            <person name="Buss L.W."/>
            <person name="Schierwater B."/>
            <person name="Dellaporta S.L."/>
            <person name="Rokhsar D.S."/>
        </authorList>
    </citation>
    <scope>NUCLEOTIDE SEQUENCE [LARGE SCALE GENOMIC DNA]</scope>
    <source>
        <strain evidence="3 4">Grell-BS-1999</strain>
    </source>
</reference>
<dbReference type="AlphaFoldDB" id="B3SDE0"/>
<keyword evidence="1" id="KW-0472">Membrane</keyword>
<protein>
    <submittedName>
        <fullName evidence="3">Uncharacterized protein</fullName>
    </submittedName>
</protein>
<dbReference type="GeneID" id="6759466"/>
<dbReference type="CTD" id="6759466"/>
<dbReference type="KEGG" id="tad:TRIADDRAFT_62296"/>
<proteinExistence type="predicted"/>
<name>B3SDE0_TRIAD</name>
<evidence type="ECO:0000313" key="4">
    <source>
        <dbReference type="Proteomes" id="UP000009022"/>
    </source>
</evidence>
<accession>B3SDE0</accession>
<feature type="chain" id="PRO_5002798582" evidence="2">
    <location>
        <begin position="25"/>
        <end position="399"/>
    </location>
</feature>
<feature type="signal peptide" evidence="2">
    <location>
        <begin position="1"/>
        <end position="24"/>
    </location>
</feature>